<dbReference type="Gene3D" id="3.40.50.10960">
    <property type="match status" value="1"/>
</dbReference>
<dbReference type="PANTHER" id="PTHR37820:SF1">
    <property type="entry name" value="CELL DIVISION PROTEIN FTSQ"/>
    <property type="match status" value="1"/>
</dbReference>
<feature type="domain" description="POTRA" evidence="10">
    <location>
        <begin position="189"/>
        <end position="259"/>
    </location>
</feature>
<feature type="compositionally biased region" description="Acidic residues" evidence="9">
    <location>
        <begin position="79"/>
        <end position="102"/>
    </location>
</feature>
<feature type="compositionally biased region" description="Low complexity" evidence="9">
    <location>
        <begin position="416"/>
        <end position="433"/>
    </location>
</feature>
<feature type="compositionally biased region" description="Acidic residues" evidence="9">
    <location>
        <begin position="116"/>
        <end position="134"/>
    </location>
</feature>
<dbReference type="HAMAP" id="MF_00912">
    <property type="entry name" value="DivIB"/>
    <property type="match status" value="1"/>
</dbReference>
<dbReference type="InterPro" id="IPR005548">
    <property type="entry name" value="Cell_div_FtsQ/DivIB_C"/>
</dbReference>
<evidence type="ECO:0000259" key="10">
    <source>
        <dbReference type="PROSITE" id="PS51779"/>
    </source>
</evidence>
<evidence type="ECO:0000256" key="8">
    <source>
        <dbReference type="HAMAP-Rule" id="MF_00912"/>
    </source>
</evidence>
<evidence type="ECO:0000256" key="4">
    <source>
        <dbReference type="ARBA" id="ARBA00022692"/>
    </source>
</evidence>
<dbReference type="InterPro" id="IPR034746">
    <property type="entry name" value="POTRA"/>
</dbReference>
<accession>A0A139RJ80</accession>
<keyword evidence="6 8" id="KW-0472">Membrane</keyword>
<dbReference type="Pfam" id="PF08478">
    <property type="entry name" value="POTRA_1"/>
    <property type="match status" value="1"/>
</dbReference>
<comment type="function">
    <text evidence="8">Cell division protein that may be involved in stabilizing or promoting the assembly of the division complex.</text>
</comment>
<dbReference type="InterPro" id="IPR026580">
    <property type="entry name" value="DivIB"/>
</dbReference>
<dbReference type="GO" id="GO:0032153">
    <property type="term" value="C:cell division site"/>
    <property type="evidence" value="ECO:0007669"/>
    <property type="project" value="UniProtKB-UniRule"/>
</dbReference>
<dbReference type="Gene3D" id="3.10.20.310">
    <property type="entry name" value="membrane protein fhac"/>
    <property type="match status" value="1"/>
</dbReference>
<evidence type="ECO:0000313" key="12">
    <source>
        <dbReference type="Proteomes" id="UP000072578"/>
    </source>
</evidence>
<evidence type="ECO:0000313" key="11">
    <source>
        <dbReference type="EMBL" id="KXU14802.1"/>
    </source>
</evidence>
<dbReference type="Proteomes" id="UP000072578">
    <property type="component" value="Unassembled WGS sequence"/>
</dbReference>
<evidence type="ECO:0000256" key="5">
    <source>
        <dbReference type="ARBA" id="ARBA00022989"/>
    </source>
</evidence>
<dbReference type="InterPro" id="IPR050487">
    <property type="entry name" value="FtsQ_DivIB"/>
</dbReference>
<dbReference type="InterPro" id="IPR013685">
    <property type="entry name" value="POTRA_FtsQ_type"/>
</dbReference>
<keyword evidence="4 8" id="KW-0812">Transmembrane</keyword>
<keyword evidence="7 8" id="KW-0131">Cell cycle</keyword>
<feature type="compositionally biased region" description="Basic and acidic residues" evidence="9">
    <location>
        <begin position="66"/>
        <end position="78"/>
    </location>
</feature>
<comment type="similarity">
    <text evidence="8">Belongs to the FtsQ/DivIB family. DivIB subfamily.</text>
</comment>
<protein>
    <recommendedName>
        <fullName evidence="8">Cell division protein DivIB</fullName>
    </recommendedName>
</protein>
<keyword evidence="3 8" id="KW-0132">Cell division</keyword>
<evidence type="ECO:0000256" key="1">
    <source>
        <dbReference type="ARBA" id="ARBA00004370"/>
    </source>
</evidence>
<dbReference type="AlphaFoldDB" id="A0A139RJ80"/>
<evidence type="ECO:0000256" key="6">
    <source>
        <dbReference type="ARBA" id="ARBA00023136"/>
    </source>
</evidence>
<dbReference type="GO" id="GO:0043093">
    <property type="term" value="P:FtsZ-dependent cytokinesis"/>
    <property type="evidence" value="ECO:0007669"/>
    <property type="project" value="UniProtKB-UniRule"/>
</dbReference>
<keyword evidence="2 8" id="KW-1003">Cell membrane</keyword>
<evidence type="ECO:0000256" key="3">
    <source>
        <dbReference type="ARBA" id="ARBA00022618"/>
    </source>
</evidence>
<evidence type="ECO:0000256" key="7">
    <source>
        <dbReference type="ARBA" id="ARBA00023306"/>
    </source>
</evidence>
<evidence type="ECO:0000256" key="2">
    <source>
        <dbReference type="ARBA" id="ARBA00022475"/>
    </source>
</evidence>
<feature type="compositionally biased region" description="Basic and acidic residues" evidence="9">
    <location>
        <begin position="135"/>
        <end position="147"/>
    </location>
</feature>
<proteinExistence type="inferred from homology"/>
<comment type="subcellular location">
    <subcellularLocation>
        <location evidence="8">Cell membrane</location>
        <topology evidence="8">Single-pass type II membrane protein</topology>
    </subcellularLocation>
    <subcellularLocation>
        <location evidence="1">Membrane</location>
    </subcellularLocation>
    <text evidence="8">Localizes to the division septum.</text>
</comment>
<feature type="transmembrane region" description="Helical" evidence="8">
    <location>
        <begin position="164"/>
        <end position="185"/>
    </location>
</feature>
<dbReference type="RefSeq" id="WP_061862821.1">
    <property type="nucleotide sequence ID" value="NZ_KQ970818.1"/>
</dbReference>
<dbReference type="PROSITE" id="PS51779">
    <property type="entry name" value="POTRA"/>
    <property type="match status" value="1"/>
</dbReference>
<dbReference type="EMBL" id="LQZF01000028">
    <property type="protein sequence ID" value="KXU14802.1"/>
    <property type="molecule type" value="Genomic_DNA"/>
</dbReference>
<dbReference type="GO" id="GO:0005886">
    <property type="term" value="C:plasma membrane"/>
    <property type="evidence" value="ECO:0007669"/>
    <property type="project" value="UniProtKB-SubCell"/>
</dbReference>
<reference evidence="11 12" key="1">
    <citation type="submission" date="2016-01" db="EMBL/GenBank/DDBJ databases">
        <title>Highly variable Streptococcus oralis are common among viridans streptococci isolated from primates.</title>
        <authorList>
            <person name="Denapaite D."/>
            <person name="Rieger M."/>
            <person name="Koendgen S."/>
            <person name="Brueckner R."/>
            <person name="Ochigava I."/>
            <person name="Kappeler P."/>
            <person name="Maetz-Rensing K."/>
            <person name="Leendertz F."/>
            <person name="Hakenbeck R."/>
        </authorList>
    </citation>
    <scope>NUCLEOTIDE SEQUENCE [LARGE SCALE GENOMIC DNA]</scope>
    <source>
        <strain evidence="11 12">DD18</strain>
    </source>
</reference>
<evidence type="ECO:0000256" key="9">
    <source>
        <dbReference type="SAM" id="MobiDB-lite"/>
    </source>
</evidence>
<feature type="region of interest" description="Disordered" evidence="9">
    <location>
        <begin position="397"/>
        <end position="433"/>
    </location>
</feature>
<name>A0A139RJ80_9STRE</name>
<comment type="caution">
    <text evidence="11">The sequence shown here is derived from an EMBL/GenBank/DDBJ whole genome shotgun (WGS) entry which is preliminary data.</text>
</comment>
<feature type="compositionally biased region" description="Basic and acidic residues" evidence="9">
    <location>
        <begin position="397"/>
        <end position="415"/>
    </location>
</feature>
<dbReference type="PATRIC" id="fig|68892.8.peg.290"/>
<dbReference type="Pfam" id="PF03799">
    <property type="entry name" value="FtsQ_DivIB_C"/>
    <property type="match status" value="1"/>
</dbReference>
<dbReference type="PANTHER" id="PTHR37820">
    <property type="entry name" value="CELL DIVISION PROTEIN DIVIB"/>
    <property type="match status" value="1"/>
</dbReference>
<feature type="region of interest" description="Disordered" evidence="9">
    <location>
        <begin position="1"/>
        <end position="152"/>
    </location>
</feature>
<organism evidence="11 12">
    <name type="scientific">Streptococcus infantis</name>
    <dbReference type="NCBI Taxonomy" id="68892"/>
    <lineage>
        <taxon>Bacteria</taxon>
        <taxon>Bacillati</taxon>
        <taxon>Bacillota</taxon>
        <taxon>Bacilli</taxon>
        <taxon>Lactobacillales</taxon>
        <taxon>Streptococcaceae</taxon>
        <taxon>Streptococcus</taxon>
    </lineage>
</organism>
<gene>
    <name evidence="8" type="primary">divIB</name>
    <name evidence="11" type="ORF">SINDD18_00253</name>
</gene>
<sequence length="433" mass="49619">MSKDKKQEPTQGKELSEWQKRNQEYLQKKAEEEAQLAKEKAQAEANKKEVAKAPEDEETTLSEWQKQNREYLRKKAEEETKEEQESDLSEDTEAEETSDSNPEEQKESSEDQSSPENEEETTETEQVEEEDEESQEKSEETKVEEKRSKSKKKIAKPSIPSVHIWRAVTILIPSLLVLFFSIYLLTPYSTLKNIEVTGTVETNADQIKEASGIRDSDYTFDLLLNKDKHAEMIKSNHWIESASIHYQFPTNFTIQVKEYGIVAYYVSGEDHYPILSSGTVETSPVSLVSLPETYMSVLFNDEQQVKTLIEQLAEVSPEIKQAIKTIELAPSSVTSDLLKITMYDTDEVLVPLSELGKKLPYYSKIKPQLTVPSGIDMEVGIYSYSLTDKALEEARIKAKEEEKKKQEEEKKKQEEQGNQTQTQNQTTQQSQSR</sequence>
<keyword evidence="5 8" id="KW-1133">Transmembrane helix</keyword>
<feature type="compositionally biased region" description="Basic and acidic residues" evidence="9">
    <location>
        <begin position="14"/>
        <end position="54"/>
    </location>
</feature>